<dbReference type="Proteomes" id="UP000193986">
    <property type="component" value="Unassembled WGS sequence"/>
</dbReference>
<evidence type="ECO:0000313" key="12">
    <source>
        <dbReference type="Proteomes" id="UP000193986"/>
    </source>
</evidence>
<dbReference type="EMBL" id="MCFC01000003">
    <property type="protein sequence ID" value="ORY34229.1"/>
    <property type="molecule type" value="Genomic_DNA"/>
</dbReference>
<comment type="catalytic activity">
    <reaction evidence="1">
        <text>Random endo-hydrolysis of N-acetyl-beta-D-glucosaminide (1-&gt;4)-beta-linkages in chitin and chitodextrins.</text>
        <dbReference type="EC" id="3.2.1.14"/>
    </reaction>
</comment>
<evidence type="ECO:0000256" key="9">
    <source>
        <dbReference type="SAM" id="MobiDB-lite"/>
    </source>
</evidence>
<dbReference type="GO" id="GO:0006032">
    <property type="term" value="P:chitin catabolic process"/>
    <property type="evidence" value="ECO:0007669"/>
    <property type="project" value="UniProtKB-KW"/>
</dbReference>
<proteinExistence type="inferred from homology"/>
<keyword evidence="12" id="KW-1185">Reference proteome</keyword>
<keyword evidence="5 7" id="KW-0326">Glycosidase</keyword>
<evidence type="ECO:0000256" key="8">
    <source>
        <dbReference type="RuleBase" id="RU004453"/>
    </source>
</evidence>
<dbReference type="InterPro" id="IPR017853">
    <property type="entry name" value="GH"/>
</dbReference>
<protein>
    <submittedName>
        <fullName evidence="11">Glycoside hydrolase superfamily</fullName>
    </submittedName>
</protein>
<dbReference type="InterPro" id="IPR001223">
    <property type="entry name" value="Glyco_hydro18_cat"/>
</dbReference>
<dbReference type="PROSITE" id="PS01095">
    <property type="entry name" value="GH18_1"/>
    <property type="match status" value="1"/>
</dbReference>
<dbReference type="Gene3D" id="3.20.20.80">
    <property type="entry name" value="Glycosidases"/>
    <property type="match status" value="1"/>
</dbReference>
<keyword evidence="6" id="KW-0624">Polysaccharide degradation</keyword>
<comment type="caution">
    <text evidence="11">The sequence shown here is derived from an EMBL/GenBank/DDBJ whole genome shotgun (WGS) entry which is preliminary data.</text>
</comment>
<evidence type="ECO:0000256" key="4">
    <source>
        <dbReference type="ARBA" id="ARBA00023277"/>
    </source>
</evidence>
<dbReference type="GO" id="GO:0005576">
    <property type="term" value="C:extracellular region"/>
    <property type="evidence" value="ECO:0007669"/>
    <property type="project" value="TreeGrafter"/>
</dbReference>
<evidence type="ECO:0000256" key="6">
    <source>
        <dbReference type="ARBA" id="ARBA00023326"/>
    </source>
</evidence>
<feature type="region of interest" description="Disordered" evidence="9">
    <location>
        <begin position="1"/>
        <end position="31"/>
    </location>
</feature>
<dbReference type="STRING" id="71784.A0A1Y2BHH0"/>
<dbReference type="GO" id="GO:0008061">
    <property type="term" value="F:chitin binding"/>
    <property type="evidence" value="ECO:0007669"/>
    <property type="project" value="InterPro"/>
</dbReference>
<keyword evidence="2 7" id="KW-0378">Hydrolase</keyword>
<gene>
    <name evidence="11" type="ORF">BCR39DRAFT_556623</name>
</gene>
<reference evidence="11 12" key="1">
    <citation type="submission" date="2016-07" db="EMBL/GenBank/DDBJ databases">
        <title>Pervasive Adenine N6-methylation of Active Genes in Fungi.</title>
        <authorList>
            <consortium name="DOE Joint Genome Institute"/>
            <person name="Mondo S.J."/>
            <person name="Dannebaum R.O."/>
            <person name="Kuo R.C."/>
            <person name="Labutti K."/>
            <person name="Haridas S."/>
            <person name="Kuo A."/>
            <person name="Salamov A."/>
            <person name="Ahrendt S.R."/>
            <person name="Lipzen A."/>
            <person name="Sullivan W."/>
            <person name="Andreopoulos W.B."/>
            <person name="Clum A."/>
            <person name="Lindquist E."/>
            <person name="Daum C."/>
            <person name="Ramamoorthy G.K."/>
            <person name="Gryganskyi A."/>
            <person name="Culley D."/>
            <person name="Magnuson J.K."/>
            <person name="James T.Y."/>
            <person name="O'Malley M.A."/>
            <person name="Stajich J.E."/>
            <person name="Spatafora J.W."/>
            <person name="Visel A."/>
            <person name="Grigoriev I.V."/>
        </authorList>
    </citation>
    <scope>NUCLEOTIDE SEQUENCE [LARGE SCALE GENOMIC DNA]</scope>
    <source>
        <strain evidence="11 12">68-887.2</strain>
    </source>
</reference>
<keyword evidence="4" id="KW-0119">Carbohydrate metabolism</keyword>
<dbReference type="PANTHER" id="PTHR11177:SF317">
    <property type="entry name" value="CHITINASE 12-RELATED"/>
    <property type="match status" value="1"/>
</dbReference>
<dbReference type="SMART" id="SM00636">
    <property type="entry name" value="Glyco_18"/>
    <property type="match status" value="1"/>
</dbReference>
<evidence type="ECO:0000256" key="3">
    <source>
        <dbReference type="ARBA" id="ARBA00023024"/>
    </source>
</evidence>
<evidence type="ECO:0000256" key="7">
    <source>
        <dbReference type="RuleBase" id="RU000489"/>
    </source>
</evidence>
<evidence type="ECO:0000259" key="10">
    <source>
        <dbReference type="PROSITE" id="PS51910"/>
    </source>
</evidence>
<sequence>MAMPALPSDASSTGAADASPTSDTSSPSNSGAKRNMAYWSVWSSIAKPSYAELENMTHMILSFVDMTTFDSFLYSSTGGFDQSTAGTLRGINPNLKVIGGVGGWAYDVPFRPASQTDSSRSAFAQQVKSFIDTFNLNGVDIDWEFPVYGSQGYKLPTSDPNARPRDDDDAPNFALLLQAIRSAIGSDKLLSVALPSRQQDMLAYTNSTIVALMDSSLDFWNVMSYDAVNRRDSLTDYHAGGIVINRTIDAYSSVGIAKNKMNIGYPTYARYFELSPDSNCSASNPIGCPIPVSEDGTGNDLGYVGEYTFDITQDSNTTVTDWFENIASSGTDSTDAQASAWYDEKNHVFWTWVSPSDILSSCQQYLPEVGGVFYWSWNSDTNGAAGGPHIDAINSCVGGS</sequence>
<dbReference type="GO" id="GO:0000272">
    <property type="term" value="P:polysaccharide catabolic process"/>
    <property type="evidence" value="ECO:0007669"/>
    <property type="project" value="UniProtKB-KW"/>
</dbReference>
<organism evidence="11 12">
    <name type="scientific">Naematelia encephala</name>
    <dbReference type="NCBI Taxonomy" id="71784"/>
    <lineage>
        <taxon>Eukaryota</taxon>
        <taxon>Fungi</taxon>
        <taxon>Dikarya</taxon>
        <taxon>Basidiomycota</taxon>
        <taxon>Agaricomycotina</taxon>
        <taxon>Tremellomycetes</taxon>
        <taxon>Tremellales</taxon>
        <taxon>Naemateliaceae</taxon>
        <taxon>Naematelia</taxon>
    </lineage>
</organism>
<evidence type="ECO:0000256" key="1">
    <source>
        <dbReference type="ARBA" id="ARBA00000822"/>
    </source>
</evidence>
<evidence type="ECO:0000256" key="5">
    <source>
        <dbReference type="ARBA" id="ARBA00023295"/>
    </source>
</evidence>
<dbReference type="PANTHER" id="PTHR11177">
    <property type="entry name" value="CHITINASE"/>
    <property type="match status" value="1"/>
</dbReference>
<dbReference type="OrthoDB" id="73875at2759"/>
<dbReference type="InterPro" id="IPR050314">
    <property type="entry name" value="Glycosyl_Hydrlase_18"/>
</dbReference>
<dbReference type="InterPro" id="IPR001579">
    <property type="entry name" value="Glyco_hydro_18_chit_AS"/>
</dbReference>
<keyword evidence="3" id="KW-0146">Chitin degradation</keyword>
<evidence type="ECO:0000256" key="2">
    <source>
        <dbReference type="ARBA" id="ARBA00022801"/>
    </source>
</evidence>
<feature type="compositionally biased region" description="Low complexity" evidence="9">
    <location>
        <begin position="7"/>
        <end position="31"/>
    </location>
</feature>
<dbReference type="AlphaFoldDB" id="A0A1Y2BHH0"/>
<dbReference type="PROSITE" id="PS51910">
    <property type="entry name" value="GH18_2"/>
    <property type="match status" value="1"/>
</dbReference>
<dbReference type="SUPFAM" id="SSF51445">
    <property type="entry name" value="(Trans)glycosidases"/>
    <property type="match status" value="1"/>
</dbReference>
<dbReference type="InParanoid" id="A0A1Y2BHH0"/>
<comment type="similarity">
    <text evidence="8">Belongs to the glycosyl hydrolase 18 family.</text>
</comment>
<feature type="domain" description="GH18" evidence="10">
    <location>
        <begin position="33"/>
        <end position="400"/>
    </location>
</feature>
<dbReference type="Pfam" id="PF00704">
    <property type="entry name" value="Glyco_hydro_18"/>
    <property type="match status" value="1"/>
</dbReference>
<dbReference type="InterPro" id="IPR011583">
    <property type="entry name" value="Chitinase_II/V-like_cat"/>
</dbReference>
<name>A0A1Y2BHH0_9TREE</name>
<evidence type="ECO:0000313" key="11">
    <source>
        <dbReference type="EMBL" id="ORY34229.1"/>
    </source>
</evidence>
<dbReference type="GO" id="GO:0008843">
    <property type="term" value="F:endochitinase activity"/>
    <property type="evidence" value="ECO:0007669"/>
    <property type="project" value="UniProtKB-EC"/>
</dbReference>
<accession>A0A1Y2BHH0</accession>